<evidence type="ECO:0000313" key="3">
    <source>
        <dbReference type="EMBL" id="VAI23465.1"/>
    </source>
</evidence>
<organism evidence="3 4">
    <name type="scientific">Triticum turgidum subsp. durum</name>
    <name type="common">Durum wheat</name>
    <name type="synonym">Triticum durum</name>
    <dbReference type="NCBI Taxonomy" id="4567"/>
    <lineage>
        <taxon>Eukaryota</taxon>
        <taxon>Viridiplantae</taxon>
        <taxon>Streptophyta</taxon>
        <taxon>Embryophyta</taxon>
        <taxon>Tracheophyta</taxon>
        <taxon>Spermatophyta</taxon>
        <taxon>Magnoliopsida</taxon>
        <taxon>Liliopsida</taxon>
        <taxon>Poales</taxon>
        <taxon>Poaceae</taxon>
        <taxon>BOP clade</taxon>
        <taxon>Pooideae</taxon>
        <taxon>Triticodae</taxon>
        <taxon>Triticeae</taxon>
        <taxon>Triticinae</taxon>
        <taxon>Triticum</taxon>
    </lineage>
</organism>
<reference evidence="3 4" key="1">
    <citation type="submission" date="2017-09" db="EMBL/GenBank/DDBJ databases">
        <authorList>
            <consortium name="International Durum Wheat Genome Sequencing Consortium (IDWGSC)"/>
            <person name="Milanesi L."/>
        </authorList>
    </citation>
    <scope>NUCLEOTIDE SEQUENCE [LARGE SCALE GENOMIC DNA]</scope>
    <source>
        <strain evidence="4">cv. Svevo</strain>
    </source>
</reference>
<feature type="compositionally biased region" description="Basic and acidic residues" evidence="1">
    <location>
        <begin position="203"/>
        <end position="217"/>
    </location>
</feature>
<keyword evidence="2" id="KW-1133">Transmembrane helix</keyword>
<evidence type="ECO:0008006" key="5">
    <source>
        <dbReference type="Google" id="ProtNLM"/>
    </source>
</evidence>
<gene>
    <name evidence="3" type="ORF">TRITD_5Av1G221540</name>
</gene>
<evidence type="ECO:0000256" key="1">
    <source>
        <dbReference type="SAM" id="MobiDB-lite"/>
    </source>
</evidence>
<keyword evidence="2" id="KW-0472">Membrane</keyword>
<evidence type="ECO:0000313" key="4">
    <source>
        <dbReference type="Proteomes" id="UP000324705"/>
    </source>
</evidence>
<keyword evidence="2" id="KW-0812">Transmembrane</keyword>
<accession>A0A9R0U4S5</accession>
<feature type="transmembrane region" description="Helical" evidence="2">
    <location>
        <begin position="78"/>
        <end position="95"/>
    </location>
</feature>
<dbReference type="Gramene" id="TRITD5Av1G221540.3">
    <property type="protein sequence ID" value="TRITD5Av1G221540.3"/>
    <property type="gene ID" value="TRITD5Av1G221540"/>
</dbReference>
<feature type="region of interest" description="Disordered" evidence="1">
    <location>
        <begin position="188"/>
        <end position="217"/>
    </location>
</feature>
<proteinExistence type="predicted"/>
<dbReference type="PANTHER" id="PTHR36338">
    <property type="entry name" value="OS02G0495900 PROTEIN"/>
    <property type="match status" value="1"/>
</dbReference>
<feature type="transmembrane region" description="Helical" evidence="2">
    <location>
        <begin position="24"/>
        <end position="44"/>
    </location>
</feature>
<dbReference type="AlphaFoldDB" id="A0A9R0U4S5"/>
<dbReference type="PANTHER" id="PTHR36338:SF1">
    <property type="entry name" value="OS02G0495900 PROTEIN"/>
    <property type="match status" value="1"/>
</dbReference>
<protein>
    <recommendedName>
        <fullName evidence="5">Transmembrane protein</fullName>
    </recommendedName>
</protein>
<dbReference type="OMA" id="VEMSILW"/>
<keyword evidence="4" id="KW-1185">Reference proteome</keyword>
<sequence>MSILWEKSRAWRWLVGRTRDSKPFFFTFAALCGVVPGVVGYGVMQLTSSRNDKLEAHLRSNARPETTWLPVSILEHSSTRFLTLFVFVVPVILCLDSRAISANRTLQLPSLILPTNTSPQHLHIELNEPYSYCIYDFVSTNFEHSMKQMMGQVNRERLAEFLGEIQRKENTNDRYVAALKGETLTRKRYERIQPVPQQAAQENAKDQQATKESAKAK</sequence>
<dbReference type="Proteomes" id="UP000324705">
    <property type="component" value="Chromosome 5A"/>
</dbReference>
<dbReference type="EMBL" id="LT934119">
    <property type="protein sequence ID" value="VAI23465.1"/>
    <property type="molecule type" value="Genomic_DNA"/>
</dbReference>
<evidence type="ECO:0000256" key="2">
    <source>
        <dbReference type="SAM" id="Phobius"/>
    </source>
</evidence>
<name>A0A9R0U4S5_TRITD</name>